<evidence type="ECO:0000313" key="1">
    <source>
        <dbReference type="EMBL" id="MCZ0809802.1"/>
    </source>
</evidence>
<name>A0AAP3DLG7_BRELA</name>
<dbReference type="Proteomes" id="UP001077662">
    <property type="component" value="Unassembled WGS sequence"/>
</dbReference>
<dbReference type="RefSeq" id="WP_258434738.1">
    <property type="nucleotide sequence ID" value="NZ_JANSGW010000043.1"/>
</dbReference>
<dbReference type="EMBL" id="JAPTNE010000043">
    <property type="protein sequence ID" value="MCZ0809802.1"/>
    <property type="molecule type" value="Genomic_DNA"/>
</dbReference>
<evidence type="ECO:0000313" key="2">
    <source>
        <dbReference type="Proteomes" id="UP001077662"/>
    </source>
</evidence>
<protein>
    <submittedName>
        <fullName evidence="1">Uncharacterized protein</fullName>
    </submittedName>
</protein>
<dbReference type="AlphaFoldDB" id="A0AAP3DLG7"/>
<proteinExistence type="predicted"/>
<comment type="caution">
    <text evidence="1">The sequence shown here is derived from an EMBL/GenBank/DDBJ whole genome shotgun (WGS) entry which is preliminary data.</text>
</comment>
<reference evidence="1" key="1">
    <citation type="submission" date="2022-09" db="EMBL/GenBank/DDBJ databases">
        <title>Genome analysis and characterization of larvicidal activity of Brevibacillus strains.</title>
        <authorList>
            <person name="Patrusheva E.V."/>
            <person name="Izotova A.O."/>
            <person name="Toshchakov S.V."/>
            <person name="Sineoky S.P."/>
        </authorList>
    </citation>
    <scope>NUCLEOTIDE SEQUENCE</scope>
    <source>
        <strain evidence="1">VKPM_B-13247</strain>
    </source>
</reference>
<accession>A0AAP3DLG7</accession>
<gene>
    <name evidence="1" type="ORF">O0554_23340</name>
</gene>
<organism evidence="1 2">
    <name type="scientific">Brevibacillus laterosporus</name>
    <name type="common">Bacillus laterosporus</name>
    <dbReference type="NCBI Taxonomy" id="1465"/>
    <lineage>
        <taxon>Bacteria</taxon>
        <taxon>Bacillati</taxon>
        <taxon>Bacillota</taxon>
        <taxon>Bacilli</taxon>
        <taxon>Bacillales</taxon>
        <taxon>Paenibacillaceae</taxon>
        <taxon>Brevibacillus</taxon>
    </lineage>
</organism>
<sequence>MKKNELEVGKLYTDREGRYRRILKMEGESRVDYQKVIPIADGWMNIFEETWCSKSTFAKWAKKPV</sequence>